<dbReference type="Pfam" id="PF15653">
    <property type="entry name" value="Tox-URI2"/>
    <property type="match status" value="1"/>
</dbReference>
<dbReference type="NCBIfam" id="TIGR03696">
    <property type="entry name" value="Rhs_assc_core"/>
    <property type="match status" value="1"/>
</dbReference>
<feature type="domain" description="Teneurin-like YD-shell" evidence="3">
    <location>
        <begin position="10"/>
        <end position="253"/>
    </location>
</feature>
<gene>
    <name evidence="4" type="ORF">LH47_02669</name>
</gene>
<organism evidence="4 5">
    <name type="scientific">Anoxybacillus thermarum</name>
    <dbReference type="NCBI Taxonomy" id="404937"/>
    <lineage>
        <taxon>Bacteria</taxon>
        <taxon>Bacillati</taxon>
        <taxon>Bacillota</taxon>
        <taxon>Bacilli</taxon>
        <taxon>Bacillales</taxon>
        <taxon>Anoxybacillaceae</taxon>
        <taxon>Anoxybacillus</taxon>
    </lineage>
</organism>
<dbReference type="InterPro" id="IPR028899">
    <property type="entry name" value="Tox-URI2_dom"/>
</dbReference>
<dbReference type="InterPro" id="IPR056823">
    <property type="entry name" value="TEN-like_YD-shell"/>
</dbReference>
<keyword evidence="5" id="KW-1185">Reference proteome</keyword>
<comment type="caution">
    <text evidence="4">The sequence shown here is derived from an EMBL/GenBank/DDBJ whole genome shotgun (WGS) entry which is preliminary data.</text>
</comment>
<evidence type="ECO:0000313" key="4">
    <source>
        <dbReference type="EMBL" id="KIQ93247.1"/>
    </source>
</evidence>
<reference evidence="4 5" key="1">
    <citation type="submission" date="2015-01" db="EMBL/GenBank/DDBJ databases">
        <title>Draft genome of Anoxybacillus thermarum strain AF/04.</title>
        <authorList>
            <person name="Poli A."/>
            <person name="Nicolaus B."/>
            <person name="Chan K.-G."/>
            <person name="Kahar U.M."/>
            <person name="Yaakob A.S."/>
            <person name="Chan C.S."/>
            <person name="Goh K.M."/>
        </authorList>
    </citation>
    <scope>NUCLEOTIDE SEQUENCE [LARGE SCALE GENOMIC DNA]</scope>
    <source>
        <strain evidence="4 5">AF/04</strain>
    </source>
</reference>
<evidence type="ECO:0000313" key="5">
    <source>
        <dbReference type="Proteomes" id="UP000032102"/>
    </source>
</evidence>
<dbReference type="NCBIfam" id="TIGR01643">
    <property type="entry name" value="YD_repeat_2x"/>
    <property type="match status" value="1"/>
</dbReference>
<name>A0A0D0RNC0_9BACL</name>
<keyword evidence="1" id="KW-0677">Repeat</keyword>
<dbReference type="PATRIC" id="fig|404937.3.peg.2926"/>
<proteinExistence type="predicted"/>
<dbReference type="Gene3D" id="2.180.10.10">
    <property type="entry name" value="RHS repeat-associated core"/>
    <property type="match status" value="1"/>
</dbReference>
<dbReference type="Proteomes" id="UP000032102">
    <property type="component" value="Unassembled WGS sequence"/>
</dbReference>
<feature type="domain" description="Tox-URI2" evidence="2">
    <location>
        <begin position="322"/>
        <end position="394"/>
    </location>
</feature>
<dbReference type="PANTHER" id="PTHR32305">
    <property type="match status" value="1"/>
</dbReference>
<sequence>MEEQLPDGTNIEYSYDGFGNRKQIVKTKDGQSTTTDADYNAANQLVRFGTETISYDANGNRLEDGKYQYEWNEADQLVSITRKGESTPFVTYKYDEDGRRIQKNVNGVITNYHYQGDSLNVLYETDASGNVVRSYIYGENGQLLAMKKGNATYFYHYNAHGDVIALTDAQGNIVARYQYDAWGNILSQSGALADENPYRYAGYQYDQETGLYYLIARYYHPVHGVFLSLDPDPGDADDILTQNGYAYANNNPVMLVDPDGHWVWLAINAGVAAYSAYKAYKSGKGWKGVAAAAAINFVGFGGKFKAASKIIKAVHGNSRFSKRIHHGYEIYEIVNGKKRIVKVGISGAKLNKNGTSPRANRQVNKWNKKAGYQRYYARIVKRNIYGREKALKWERGRAYAVRKAGGNMYLHVRP</sequence>
<dbReference type="InterPro" id="IPR006530">
    <property type="entry name" value="YD"/>
</dbReference>
<protein>
    <submittedName>
        <fullName evidence="4">tRNA nuclease WapA</fullName>
    </submittedName>
</protein>
<dbReference type="PANTHER" id="PTHR32305:SF17">
    <property type="entry name" value="TRNA NUCLEASE WAPA"/>
    <property type="match status" value="1"/>
</dbReference>
<dbReference type="InterPro" id="IPR022385">
    <property type="entry name" value="Rhs_assc_core"/>
</dbReference>
<dbReference type="Pfam" id="PF25023">
    <property type="entry name" value="TEN_YD-shell"/>
    <property type="match status" value="1"/>
</dbReference>
<evidence type="ECO:0000256" key="1">
    <source>
        <dbReference type="ARBA" id="ARBA00022737"/>
    </source>
</evidence>
<accession>A0A0D0RNC0</accession>
<dbReference type="EMBL" id="JXTH01000080">
    <property type="protein sequence ID" value="KIQ93247.1"/>
    <property type="molecule type" value="Genomic_DNA"/>
</dbReference>
<dbReference type="AlphaFoldDB" id="A0A0D0RNC0"/>
<evidence type="ECO:0000259" key="3">
    <source>
        <dbReference type="Pfam" id="PF25023"/>
    </source>
</evidence>
<dbReference type="InterPro" id="IPR050708">
    <property type="entry name" value="T6SS_VgrG/RHS"/>
</dbReference>
<evidence type="ECO:0000259" key="2">
    <source>
        <dbReference type="Pfam" id="PF15653"/>
    </source>
</evidence>